<keyword evidence="3" id="KW-1185">Reference proteome</keyword>
<dbReference type="AlphaFoldDB" id="A0A0M4CQ58"/>
<dbReference type="GO" id="GO:0003677">
    <property type="term" value="F:DNA binding"/>
    <property type="evidence" value="ECO:0007669"/>
    <property type="project" value="InterPro"/>
</dbReference>
<evidence type="ECO:0000313" key="3">
    <source>
        <dbReference type="Proteomes" id="UP000068067"/>
    </source>
</evidence>
<evidence type="ECO:0000259" key="1">
    <source>
        <dbReference type="Pfam" id="PF03374"/>
    </source>
</evidence>
<feature type="domain" description="Antirepressor protein C-terminal" evidence="1">
    <location>
        <begin position="149"/>
        <end position="259"/>
    </location>
</feature>
<dbReference type="Pfam" id="PF09669">
    <property type="entry name" value="Phage_pRha"/>
    <property type="match status" value="1"/>
</dbReference>
<name>A0A0M4CQ58_9CORY</name>
<dbReference type="KEGG" id="cdx:CDES_07750"/>
<protein>
    <recommendedName>
        <fullName evidence="1">Antirepressor protein C-terminal domain-containing protein</fullName>
    </recommendedName>
</protein>
<dbReference type="RefSeq" id="WP_053544956.1">
    <property type="nucleotide sequence ID" value="NZ_CP009220.1"/>
</dbReference>
<dbReference type="Proteomes" id="UP000068067">
    <property type="component" value="Chromosome"/>
</dbReference>
<dbReference type="InterPro" id="IPR005039">
    <property type="entry name" value="Ant_C"/>
</dbReference>
<reference evidence="2 3" key="1">
    <citation type="submission" date="2014-08" db="EMBL/GenBank/DDBJ databases">
        <title>Complete genome sequence of Corynebacterium deserti GIMN1.010 (=DSM 45689), isolated from desert sand in western China.</title>
        <authorList>
            <person name="Ruckert C."/>
            <person name="Albersmeier A."/>
            <person name="Kalinowski J."/>
        </authorList>
    </citation>
    <scope>NUCLEOTIDE SEQUENCE [LARGE SCALE GENOMIC DNA]</scope>
    <source>
        <strain evidence="2 3">GIMN1.010</strain>
    </source>
</reference>
<accession>A0A0M4CQ58</accession>
<sequence>MSLTATTSSIQPALVNTAQDGSLVTDSHIIAVGTDNEHRNVIRLVRKYLTDFETFGRVDFKNQPFNTAGGMQSREIAILNREQAMFAMTLFRNNEIVLDFKKNLIRAFVEMEKQLSTPALSGKQLMAKALIEAQSMMQELETTVQAQATQLEVAAPKVTYHDTYVAESDQLSFRTVASTLEMGEKALRNLLIEKGWIYKESSSRRSQKTGEVIPQYRYSEYADKKPYFIRRQNHDAPRFRGEVDHTLKITPAGAAAIKRAVGKWLRADQPELEVGGRNAA</sequence>
<evidence type="ECO:0000313" key="2">
    <source>
        <dbReference type="EMBL" id="ALC05955.1"/>
    </source>
</evidence>
<dbReference type="STRING" id="931089.CDES_07750"/>
<dbReference type="EMBL" id="CP009220">
    <property type="protein sequence ID" value="ALC05955.1"/>
    <property type="molecule type" value="Genomic_DNA"/>
</dbReference>
<dbReference type="PATRIC" id="fig|931089.4.peg.1564"/>
<gene>
    <name evidence="2" type="ORF">CDES_07750</name>
</gene>
<dbReference type="Pfam" id="PF03374">
    <property type="entry name" value="ANT"/>
    <property type="match status" value="1"/>
</dbReference>
<proteinExistence type="predicted"/>
<organism evidence="2 3">
    <name type="scientific">Corynebacterium deserti GIMN1.010</name>
    <dbReference type="NCBI Taxonomy" id="931089"/>
    <lineage>
        <taxon>Bacteria</taxon>
        <taxon>Bacillati</taxon>
        <taxon>Actinomycetota</taxon>
        <taxon>Actinomycetes</taxon>
        <taxon>Mycobacteriales</taxon>
        <taxon>Corynebacteriaceae</taxon>
        <taxon>Corynebacterium</taxon>
    </lineage>
</organism>
<dbReference type="InterPro" id="IPR014054">
    <property type="entry name" value="Phage_regulatory_Rha"/>
</dbReference>